<evidence type="ECO:0000313" key="4">
    <source>
        <dbReference type="EMBL" id="KUG19657.1"/>
    </source>
</evidence>
<dbReference type="CDD" id="cd01991">
    <property type="entry name" value="Asn_synthase_B_C"/>
    <property type="match status" value="1"/>
</dbReference>
<reference evidence="4" key="1">
    <citation type="journal article" date="2015" name="Proc. Natl. Acad. Sci. U.S.A.">
        <title>Networks of energetic and metabolic interactions define dynamics in microbial communities.</title>
        <authorList>
            <person name="Embree M."/>
            <person name="Liu J.K."/>
            <person name="Al-Bassam M.M."/>
            <person name="Zengler K."/>
        </authorList>
    </citation>
    <scope>NUCLEOTIDE SEQUENCE</scope>
</reference>
<evidence type="ECO:0000256" key="1">
    <source>
        <dbReference type="ARBA" id="ARBA00022741"/>
    </source>
</evidence>
<dbReference type="Pfam" id="PF00733">
    <property type="entry name" value="Asn_synthase"/>
    <property type="match status" value="2"/>
</dbReference>
<dbReference type="AlphaFoldDB" id="A0A0W8FFG3"/>
<protein>
    <submittedName>
        <fullName evidence="4">Asparagine synthetase</fullName>
        <ecNumber evidence="4">6.3.5.4</ecNumber>
    </submittedName>
</protein>
<dbReference type="EMBL" id="LNQE01001267">
    <property type="protein sequence ID" value="KUG19657.1"/>
    <property type="molecule type" value="Genomic_DNA"/>
</dbReference>
<keyword evidence="1" id="KW-0547">Nucleotide-binding</keyword>
<dbReference type="GO" id="GO:0005829">
    <property type="term" value="C:cytosol"/>
    <property type="evidence" value="ECO:0007669"/>
    <property type="project" value="TreeGrafter"/>
</dbReference>
<proteinExistence type="predicted"/>
<gene>
    <name evidence="4" type="ORF">ASZ90_010627</name>
</gene>
<dbReference type="GO" id="GO:0005524">
    <property type="term" value="F:ATP binding"/>
    <property type="evidence" value="ECO:0007669"/>
    <property type="project" value="UniProtKB-KW"/>
</dbReference>
<organism evidence="4">
    <name type="scientific">hydrocarbon metagenome</name>
    <dbReference type="NCBI Taxonomy" id="938273"/>
    <lineage>
        <taxon>unclassified sequences</taxon>
        <taxon>metagenomes</taxon>
        <taxon>ecological metagenomes</taxon>
    </lineage>
</organism>
<evidence type="ECO:0000259" key="3">
    <source>
        <dbReference type="Pfam" id="PF00733"/>
    </source>
</evidence>
<keyword evidence="2" id="KW-0067">ATP-binding</keyword>
<dbReference type="SUPFAM" id="SSF52402">
    <property type="entry name" value="Adenine nucleotide alpha hydrolases-like"/>
    <property type="match status" value="1"/>
</dbReference>
<name>A0A0W8FFG3_9ZZZZ</name>
<dbReference type="EC" id="6.3.5.4" evidence="4"/>
<dbReference type="PANTHER" id="PTHR11772:SF2">
    <property type="entry name" value="ASPARAGINE SYNTHETASE [GLUTAMINE-HYDROLYZING]"/>
    <property type="match status" value="1"/>
</dbReference>
<dbReference type="Gene3D" id="3.40.50.620">
    <property type="entry name" value="HUPs"/>
    <property type="match status" value="1"/>
</dbReference>
<dbReference type="InterPro" id="IPR014729">
    <property type="entry name" value="Rossmann-like_a/b/a_fold"/>
</dbReference>
<comment type="caution">
    <text evidence="4">The sequence shown here is derived from an EMBL/GenBank/DDBJ whole genome shotgun (WGS) entry which is preliminary data.</text>
</comment>
<feature type="domain" description="Asparagine synthetase" evidence="3">
    <location>
        <begin position="86"/>
        <end position="216"/>
    </location>
</feature>
<keyword evidence="4" id="KW-0436">Ligase</keyword>
<dbReference type="InterPro" id="IPR001962">
    <property type="entry name" value="Asn_synthase"/>
</dbReference>
<accession>A0A0W8FFG3</accession>
<dbReference type="PANTHER" id="PTHR11772">
    <property type="entry name" value="ASPARAGINE SYNTHETASE"/>
    <property type="match status" value="1"/>
</dbReference>
<dbReference type="GO" id="GO:0006529">
    <property type="term" value="P:asparagine biosynthetic process"/>
    <property type="evidence" value="ECO:0007669"/>
    <property type="project" value="InterPro"/>
</dbReference>
<sequence length="336" mass="35838">MCTGSLQMTGWVELDGRRLSSGEIREILDERPHILSRFGGEFALAWNGCAARDPLGVIPAACPPGSILCDGKIIGRVAPDPAPATLEEAIVTAVALRSDEGVVALSGGVDSALIARLAGLPCVVVGTEGSHDPARAKAAARAFGLPLATVSPGPEAVEEALREVVGAIPDPNPLDTAIATTLYFAAAWAGEHGHRRILAGQGADELFGGYARYLTTGTLEEDLERDAADLSRQAERDQSVAALHGTAFSLPYLDTRVVRAARAIPAHKKVRAGVRKYPLRQVAGRYIPAEIAWRGKKAMQYGSGIWRMIQQLARQNGYKKSVQGYLNQIRRAEYGI</sequence>
<dbReference type="GO" id="GO:0004066">
    <property type="term" value="F:asparagine synthase (glutamine-hydrolyzing) activity"/>
    <property type="evidence" value="ECO:0007669"/>
    <property type="project" value="UniProtKB-EC"/>
</dbReference>
<dbReference type="InterPro" id="IPR050795">
    <property type="entry name" value="Asn_Synthetase"/>
</dbReference>
<feature type="domain" description="Asparagine synthetase" evidence="3">
    <location>
        <begin position="236"/>
        <end position="316"/>
    </location>
</feature>
<evidence type="ECO:0000256" key="2">
    <source>
        <dbReference type="ARBA" id="ARBA00022840"/>
    </source>
</evidence>